<protein>
    <submittedName>
        <fullName evidence="1">Uncharacterized protein</fullName>
    </submittedName>
</protein>
<organism evidence="1">
    <name type="scientific">Arundo donax</name>
    <name type="common">Giant reed</name>
    <name type="synonym">Donax arundinaceus</name>
    <dbReference type="NCBI Taxonomy" id="35708"/>
    <lineage>
        <taxon>Eukaryota</taxon>
        <taxon>Viridiplantae</taxon>
        <taxon>Streptophyta</taxon>
        <taxon>Embryophyta</taxon>
        <taxon>Tracheophyta</taxon>
        <taxon>Spermatophyta</taxon>
        <taxon>Magnoliopsida</taxon>
        <taxon>Liliopsida</taxon>
        <taxon>Poales</taxon>
        <taxon>Poaceae</taxon>
        <taxon>PACMAD clade</taxon>
        <taxon>Arundinoideae</taxon>
        <taxon>Arundineae</taxon>
        <taxon>Arundo</taxon>
    </lineage>
</organism>
<name>A0A0A9F542_ARUDO</name>
<reference evidence="1" key="1">
    <citation type="submission" date="2014-09" db="EMBL/GenBank/DDBJ databases">
        <authorList>
            <person name="Magalhaes I.L.F."/>
            <person name="Oliveira U."/>
            <person name="Santos F.R."/>
            <person name="Vidigal T.H.D.A."/>
            <person name="Brescovit A.D."/>
            <person name="Santos A.J."/>
        </authorList>
    </citation>
    <scope>NUCLEOTIDE SEQUENCE</scope>
    <source>
        <tissue evidence="1">Shoot tissue taken approximately 20 cm above the soil surface</tissue>
    </source>
</reference>
<proteinExistence type="predicted"/>
<reference evidence="1" key="2">
    <citation type="journal article" date="2015" name="Data Brief">
        <title>Shoot transcriptome of the giant reed, Arundo donax.</title>
        <authorList>
            <person name="Barrero R.A."/>
            <person name="Guerrero F.D."/>
            <person name="Moolhuijzen P."/>
            <person name="Goolsby J.A."/>
            <person name="Tidwell J."/>
            <person name="Bellgard S.E."/>
            <person name="Bellgard M.I."/>
        </authorList>
    </citation>
    <scope>NUCLEOTIDE SEQUENCE</scope>
    <source>
        <tissue evidence="1">Shoot tissue taken approximately 20 cm above the soil surface</tissue>
    </source>
</reference>
<evidence type="ECO:0000313" key="1">
    <source>
        <dbReference type="EMBL" id="JAE03408.1"/>
    </source>
</evidence>
<dbReference type="EMBL" id="GBRH01194488">
    <property type="protein sequence ID" value="JAE03408.1"/>
    <property type="molecule type" value="Transcribed_RNA"/>
</dbReference>
<dbReference type="AlphaFoldDB" id="A0A0A9F542"/>
<accession>A0A0A9F542</accession>
<sequence>MIFAGESSAPASARSSRAICRSSTQNAHSLSLLGNTFLHKLE</sequence>